<accession>A0A0L0D5T9</accession>
<feature type="domain" description="Saccharopine dehydrogenase-like C-terminal" evidence="4">
    <location>
        <begin position="207"/>
        <end position="524"/>
    </location>
</feature>
<dbReference type="GO" id="GO:0004753">
    <property type="term" value="F:saccharopine dehydrogenase activity"/>
    <property type="evidence" value="ECO:0007669"/>
    <property type="project" value="TreeGrafter"/>
</dbReference>
<dbReference type="OrthoDB" id="10059875at2759"/>
<dbReference type="InterPro" id="IPR051168">
    <property type="entry name" value="AASS"/>
</dbReference>
<dbReference type="GO" id="GO:0019878">
    <property type="term" value="P:lysine biosynthetic process via aminoadipic acid"/>
    <property type="evidence" value="ECO:0007669"/>
    <property type="project" value="TreeGrafter"/>
</dbReference>
<dbReference type="Pfam" id="PF03435">
    <property type="entry name" value="Sacchrp_dh_NADP"/>
    <property type="match status" value="1"/>
</dbReference>
<dbReference type="InterPro" id="IPR036291">
    <property type="entry name" value="NAD(P)-bd_dom_sf"/>
</dbReference>
<proteinExistence type="predicted"/>
<dbReference type="PANTHER" id="PTHR11133:SF22">
    <property type="entry name" value="ALPHA-AMINOADIPIC SEMIALDEHYDE SYNTHASE, MITOCHONDRIAL"/>
    <property type="match status" value="1"/>
</dbReference>
<keyword evidence="6" id="KW-1185">Reference proteome</keyword>
<dbReference type="AlphaFoldDB" id="A0A0L0D5T9"/>
<evidence type="ECO:0000256" key="1">
    <source>
        <dbReference type="ARBA" id="ARBA00023002"/>
    </source>
</evidence>
<evidence type="ECO:0000259" key="4">
    <source>
        <dbReference type="Pfam" id="PF16653"/>
    </source>
</evidence>
<evidence type="ECO:0000313" key="6">
    <source>
        <dbReference type="Proteomes" id="UP000054408"/>
    </source>
</evidence>
<dbReference type="EMBL" id="GL349448">
    <property type="protein sequence ID" value="KNC47742.1"/>
    <property type="molecule type" value="Genomic_DNA"/>
</dbReference>
<dbReference type="GeneID" id="25563535"/>
<dbReference type="Pfam" id="PF16653">
    <property type="entry name" value="Sacchrp_dh_C"/>
    <property type="match status" value="1"/>
</dbReference>
<dbReference type="OMA" id="YISPALW"/>
<dbReference type="STRING" id="461836.A0A0L0D5T9"/>
<dbReference type="Proteomes" id="UP000054408">
    <property type="component" value="Unassembled WGS sequence"/>
</dbReference>
<dbReference type="RefSeq" id="XP_013759220.1">
    <property type="nucleotide sequence ID" value="XM_013903766.1"/>
</dbReference>
<feature type="coiled-coil region" evidence="2">
    <location>
        <begin position="39"/>
        <end position="73"/>
    </location>
</feature>
<dbReference type="Gene3D" id="3.30.360.10">
    <property type="entry name" value="Dihydrodipicolinate Reductase, domain 2"/>
    <property type="match status" value="1"/>
</dbReference>
<sequence>MLRWVARAWTGGAAGRSAVAQGLVAGGAGTTGVGQWVRRKGTAAEVKAEANEVARLQAELEAEEVEHQRLTVELQKSMSSGRKSICVFGAGLSAKAAIRYLVDHAEECGWHIHVGDQNVDTVHKLLEGRPNTSAFAFDVADAETIETEVAAADLVISMVPAHLHGRIVRPAVENGVDVVTASYVSDEIRELDALARKRGSLVMMECGVDPGIDHMSAMHVLQNIRAEGGTVTSFESFTGGLVADDSDDNPWKYKFTWNPRNVVLAGQGVSKFVYNGTLKYMPYWQLFQRIEHVEIPENPLAGASVFEGYANRDSLSYRQAYGLEHCPTVFRGTLRKPGFCAAWDVFVQLGLTDDSYVIPDSENMTYRQFINSFLMWRPEDTVELKLAYHLGISFESAVFEQLRWLGIFEHKKIGLPNATPAKVLEKLLTSKLVFTEKDRDMLVMFHRIQYETLSGQNRQVSASLVSIGEGESDPSMTAMAKTVGLPVGIVTKLILQGKVTARGVQIPTFDEVTTPVLDELATLGIALKEIDEPLHLAPQS</sequence>
<feature type="domain" description="Saccharopine dehydrogenase NADP binding" evidence="3">
    <location>
        <begin position="85"/>
        <end position="203"/>
    </location>
</feature>
<dbReference type="Gene3D" id="1.10.1870.10">
    <property type="entry name" value="Domain 3, Saccharopine reductase"/>
    <property type="match status" value="1"/>
</dbReference>
<dbReference type="Gene3D" id="3.40.50.720">
    <property type="entry name" value="NAD(P)-binding Rossmann-like Domain"/>
    <property type="match status" value="1"/>
</dbReference>
<keyword evidence="2" id="KW-0175">Coiled coil</keyword>
<evidence type="ECO:0000259" key="3">
    <source>
        <dbReference type="Pfam" id="PF03435"/>
    </source>
</evidence>
<dbReference type="InterPro" id="IPR032095">
    <property type="entry name" value="Sacchrp_dh-like_C"/>
</dbReference>
<evidence type="ECO:0000313" key="5">
    <source>
        <dbReference type="EMBL" id="KNC47742.1"/>
    </source>
</evidence>
<keyword evidence="1" id="KW-0560">Oxidoreductase</keyword>
<gene>
    <name evidence="5" type="ORF">AMSG_03969</name>
</gene>
<organism evidence="5 6">
    <name type="scientific">Thecamonas trahens ATCC 50062</name>
    <dbReference type="NCBI Taxonomy" id="461836"/>
    <lineage>
        <taxon>Eukaryota</taxon>
        <taxon>Apusozoa</taxon>
        <taxon>Apusomonadida</taxon>
        <taxon>Apusomonadidae</taxon>
        <taxon>Thecamonas</taxon>
    </lineage>
</organism>
<reference evidence="5 6" key="1">
    <citation type="submission" date="2010-05" db="EMBL/GenBank/DDBJ databases">
        <title>The Genome Sequence of Thecamonas trahens ATCC 50062.</title>
        <authorList>
            <consortium name="The Broad Institute Genome Sequencing Platform"/>
            <person name="Russ C."/>
            <person name="Cuomo C."/>
            <person name="Shea T."/>
            <person name="Young S.K."/>
            <person name="Zeng Q."/>
            <person name="Koehrsen M."/>
            <person name="Haas B."/>
            <person name="Borodovsky M."/>
            <person name="Guigo R."/>
            <person name="Alvarado L."/>
            <person name="Berlin A."/>
            <person name="Bochicchio J."/>
            <person name="Borenstein D."/>
            <person name="Chapman S."/>
            <person name="Chen Z."/>
            <person name="Freedman E."/>
            <person name="Gellesch M."/>
            <person name="Goldberg J."/>
            <person name="Griggs A."/>
            <person name="Gujja S."/>
            <person name="Heilman E."/>
            <person name="Heiman D."/>
            <person name="Hepburn T."/>
            <person name="Howarth C."/>
            <person name="Jen D."/>
            <person name="Larson L."/>
            <person name="Mehta T."/>
            <person name="Park D."/>
            <person name="Pearson M."/>
            <person name="Roberts A."/>
            <person name="Saif S."/>
            <person name="Shenoy N."/>
            <person name="Sisk P."/>
            <person name="Stolte C."/>
            <person name="Sykes S."/>
            <person name="Thomson T."/>
            <person name="Walk T."/>
            <person name="White J."/>
            <person name="Yandava C."/>
            <person name="Burger G."/>
            <person name="Gray M.W."/>
            <person name="Holland P.W.H."/>
            <person name="King N."/>
            <person name="Lang F.B.F."/>
            <person name="Roger A.J."/>
            <person name="Ruiz-Trillo I."/>
            <person name="Lander E."/>
            <person name="Nusbaum C."/>
        </authorList>
    </citation>
    <scope>NUCLEOTIDE SEQUENCE [LARGE SCALE GENOMIC DNA]</scope>
    <source>
        <strain evidence="5 6">ATCC 50062</strain>
    </source>
</reference>
<dbReference type="SUPFAM" id="SSF51735">
    <property type="entry name" value="NAD(P)-binding Rossmann-fold domains"/>
    <property type="match status" value="1"/>
</dbReference>
<dbReference type="SUPFAM" id="SSF55347">
    <property type="entry name" value="Glyceraldehyde-3-phosphate dehydrogenase-like, C-terminal domain"/>
    <property type="match status" value="1"/>
</dbReference>
<name>A0A0L0D5T9_THETB</name>
<dbReference type="PANTHER" id="PTHR11133">
    <property type="entry name" value="SACCHAROPINE DEHYDROGENASE"/>
    <property type="match status" value="1"/>
</dbReference>
<dbReference type="InterPro" id="IPR005097">
    <property type="entry name" value="Sacchrp_dh_NADP-bd"/>
</dbReference>
<dbReference type="eggNOG" id="KOG0172">
    <property type="taxonomic scope" value="Eukaryota"/>
</dbReference>
<evidence type="ECO:0000256" key="2">
    <source>
        <dbReference type="SAM" id="Coils"/>
    </source>
</evidence>
<protein>
    <submittedName>
        <fullName evidence="5">Saccharopine dehydrogenase</fullName>
    </submittedName>
</protein>
<dbReference type="GO" id="GO:0005737">
    <property type="term" value="C:cytoplasm"/>
    <property type="evidence" value="ECO:0007669"/>
    <property type="project" value="TreeGrafter"/>
</dbReference>